<evidence type="ECO:0000313" key="1">
    <source>
        <dbReference type="EMBL" id="AIF25921.1"/>
    </source>
</evidence>
<keyword evidence="1" id="KW-0449">Lipoprotein</keyword>
<reference evidence="1" key="1">
    <citation type="submission" date="2014-03" db="EMBL/GenBank/DDBJ databases">
        <title>A sequence of cellulolytic fosmid clone of goat rumen metagenome.</title>
        <authorList>
            <person name="Lee K.-T."/>
            <person name="Kim J.-Y."/>
            <person name="Kim Y.-J."/>
            <person name="Ahn J.-H."/>
            <person name="Park M.-N."/>
            <person name="Kim J.-H."/>
            <person name="Kim T.-H."/>
        </authorList>
    </citation>
    <scope>NUCLEOTIDE SEQUENCE</scope>
</reference>
<protein>
    <submittedName>
        <fullName evidence="1">Putative lipoprotein</fullName>
    </submittedName>
</protein>
<proteinExistence type="predicted"/>
<accession>A0A0B4N0K7</accession>
<sequence>MEYYLTGNDIFPGDEHLTDNGNGTYTLEVNLTGDPILDSIDVEHLLFTGDRYTPLKLYYK</sequence>
<name>A0A0B4N0K7_9BACT</name>
<dbReference type="EMBL" id="KJ631379">
    <property type="protein sequence ID" value="AIF25921.1"/>
    <property type="molecule type" value="Genomic_DNA"/>
</dbReference>
<dbReference type="AlphaFoldDB" id="A0A0B4N0K7"/>
<organism evidence="1">
    <name type="scientific">uncultured bacterium Ad_087_C16_contig1</name>
    <dbReference type="NCBI Taxonomy" id="1489281"/>
    <lineage>
        <taxon>Bacteria</taxon>
        <taxon>environmental samples</taxon>
    </lineage>
</organism>